<keyword evidence="2" id="KW-1185">Reference proteome</keyword>
<dbReference type="InterPro" id="IPR042184">
    <property type="entry name" value="YqeY/Aim41_N"/>
</dbReference>
<dbReference type="InterPro" id="IPR003789">
    <property type="entry name" value="Asn/Gln_tRNA_amidoTrase-B-like"/>
</dbReference>
<dbReference type="PANTHER" id="PTHR28055">
    <property type="entry name" value="ALTERED INHERITANCE OF MITOCHONDRIA PROTEIN 41, MITOCHONDRIAL"/>
    <property type="match status" value="1"/>
</dbReference>
<evidence type="ECO:0000313" key="1">
    <source>
        <dbReference type="EMBL" id="TCO73723.1"/>
    </source>
</evidence>
<dbReference type="SUPFAM" id="SSF89095">
    <property type="entry name" value="GatB/YqeY motif"/>
    <property type="match status" value="1"/>
</dbReference>
<name>A0A4R2KJ99_9GAMM</name>
<dbReference type="Gene3D" id="1.10.1510.10">
    <property type="entry name" value="Uncharacterised protein YqeY/AIM41 PF09424, N-terminal domain"/>
    <property type="match status" value="1"/>
</dbReference>
<dbReference type="EMBL" id="SLWX01000015">
    <property type="protein sequence ID" value="TCO73723.1"/>
    <property type="molecule type" value="Genomic_DNA"/>
</dbReference>
<dbReference type="InterPro" id="IPR019004">
    <property type="entry name" value="YqeY/Aim41"/>
</dbReference>
<dbReference type="GO" id="GO:0016884">
    <property type="term" value="F:carbon-nitrogen ligase activity, with glutamine as amido-N-donor"/>
    <property type="evidence" value="ECO:0007669"/>
    <property type="project" value="InterPro"/>
</dbReference>
<protein>
    <recommendedName>
        <fullName evidence="3">Glutamyl-tRNA amidotransferase</fullName>
    </recommendedName>
</protein>
<comment type="caution">
    <text evidence="1">The sequence shown here is derived from an EMBL/GenBank/DDBJ whole genome shotgun (WGS) entry which is preliminary data.</text>
</comment>
<dbReference type="PANTHER" id="PTHR28055:SF1">
    <property type="entry name" value="ALTERED INHERITANCE OF MITOCHONDRIA PROTEIN 41, MITOCHONDRIAL"/>
    <property type="match status" value="1"/>
</dbReference>
<evidence type="ECO:0008006" key="3">
    <source>
        <dbReference type="Google" id="ProtNLM"/>
    </source>
</evidence>
<proteinExistence type="predicted"/>
<dbReference type="InterPro" id="IPR023168">
    <property type="entry name" value="GatB_Yqey_C_2"/>
</dbReference>
<gene>
    <name evidence="1" type="ORF">EV688_11540</name>
</gene>
<dbReference type="Proteomes" id="UP000294980">
    <property type="component" value="Unassembled WGS sequence"/>
</dbReference>
<sequence>MSDTSLVDTIKAAMKDAMRARDKDRLGTIRLIQSEFKRIEVDERVDVDDARALAVLDKMVKQRRDSQSQYEDAGRQELADKEAAEIAVIQEFLPRQLSDAELDTLIDEAIASSGASGMQAMGTVMAELKPKLQGRADMGTVSQRVKARLNA</sequence>
<dbReference type="OrthoDB" id="9788127at2"/>
<dbReference type="AlphaFoldDB" id="A0A4R2KJ99"/>
<reference evidence="1 2" key="1">
    <citation type="submission" date="2019-03" db="EMBL/GenBank/DDBJ databases">
        <title>Genomic Encyclopedia of Type Strains, Phase IV (KMG-IV): sequencing the most valuable type-strain genomes for metagenomic binning, comparative biology and taxonomic classification.</title>
        <authorList>
            <person name="Goeker M."/>
        </authorList>
    </citation>
    <scope>NUCLEOTIDE SEQUENCE [LARGE SCALE GENOMIC DNA]</scope>
    <source>
        <strain evidence="1 2">DSM 23344</strain>
    </source>
</reference>
<dbReference type="Pfam" id="PF09424">
    <property type="entry name" value="YqeY"/>
    <property type="match status" value="1"/>
</dbReference>
<accession>A0A4R2KJ99</accession>
<organism evidence="1 2">
    <name type="scientific">Chromatocurvus halotolerans</name>
    <dbReference type="NCBI Taxonomy" id="1132028"/>
    <lineage>
        <taxon>Bacteria</taxon>
        <taxon>Pseudomonadati</taxon>
        <taxon>Pseudomonadota</taxon>
        <taxon>Gammaproteobacteria</taxon>
        <taxon>Cellvibrionales</taxon>
        <taxon>Halieaceae</taxon>
        <taxon>Chromatocurvus</taxon>
    </lineage>
</organism>
<dbReference type="Gene3D" id="1.10.10.410">
    <property type="match status" value="1"/>
</dbReference>
<dbReference type="RefSeq" id="WP_117319352.1">
    <property type="nucleotide sequence ID" value="NZ_QQSW01000024.1"/>
</dbReference>
<evidence type="ECO:0000313" key="2">
    <source>
        <dbReference type="Proteomes" id="UP000294980"/>
    </source>
</evidence>